<feature type="compositionally biased region" description="Basic and acidic residues" evidence="1">
    <location>
        <begin position="122"/>
        <end position="135"/>
    </location>
</feature>
<gene>
    <name evidence="2" type="ORF">MA16_Dca027829</name>
</gene>
<evidence type="ECO:0000256" key="1">
    <source>
        <dbReference type="SAM" id="MobiDB-lite"/>
    </source>
</evidence>
<dbReference type="STRING" id="906689.A0A2I0VFU3"/>
<organism evidence="2 3">
    <name type="scientific">Dendrobium catenatum</name>
    <dbReference type="NCBI Taxonomy" id="906689"/>
    <lineage>
        <taxon>Eukaryota</taxon>
        <taxon>Viridiplantae</taxon>
        <taxon>Streptophyta</taxon>
        <taxon>Embryophyta</taxon>
        <taxon>Tracheophyta</taxon>
        <taxon>Spermatophyta</taxon>
        <taxon>Magnoliopsida</taxon>
        <taxon>Liliopsida</taxon>
        <taxon>Asparagales</taxon>
        <taxon>Orchidaceae</taxon>
        <taxon>Epidendroideae</taxon>
        <taxon>Malaxideae</taxon>
        <taxon>Dendrobiinae</taxon>
        <taxon>Dendrobium</taxon>
    </lineage>
</organism>
<proteinExistence type="predicted"/>
<accession>A0A2I0VFU3</accession>
<dbReference type="PROSITE" id="PS51257">
    <property type="entry name" value="PROKAR_LIPOPROTEIN"/>
    <property type="match status" value="1"/>
</dbReference>
<evidence type="ECO:0000313" key="3">
    <source>
        <dbReference type="Proteomes" id="UP000233837"/>
    </source>
</evidence>
<dbReference type="AlphaFoldDB" id="A0A2I0VFU3"/>
<name>A0A2I0VFU3_9ASPA</name>
<dbReference type="EMBL" id="KZ504458">
    <property type="protein sequence ID" value="PKU62281.1"/>
    <property type="molecule type" value="Genomic_DNA"/>
</dbReference>
<reference evidence="2 3" key="2">
    <citation type="journal article" date="2017" name="Nature">
        <title>The Apostasia genome and the evolution of orchids.</title>
        <authorList>
            <person name="Zhang G.Q."/>
            <person name="Liu K.W."/>
            <person name="Li Z."/>
            <person name="Lohaus R."/>
            <person name="Hsiao Y.Y."/>
            <person name="Niu S.C."/>
            <person name="Wang J.Y."/>
            <person name="Lin Y.C."/>
            <person name="Xu Q."/>
            <person name="Chen L.J."/>
            <person name="Yoshida K."/>
            <person name="Fujiwara S."/>
            <person name="Wang Z.W."/>
            <person name="Zhang Y.Q."/>
            <person name="Mitsuda N."/>
            <person name="Wang M."/>
            <person name="Liu G.H."/>
            <person name="Pecoraro L."/>
            <person name="Huang H.X."/>
            <person name="Xiao X.J."/>
            <person name="Lin M."/>
            <person name="Wu X.Y."/>
            <person name="Wu W.L."/>
            <person name="Chen Y.Y."/>
            <person name="Chang S.B."/>
            <person name="Sakamoto S."/>
            <person name="Ohme-Takagi M."/>
            <person name="Yagi M."/>
            <person name="Zeng S.J."/>
            <person name="Shen C.Y."/>
            <person name="Yeh C.M."/>
            <person name="Luo Y.B."/>
            <person name="Tsai W.C."/>
            <person name="Van de Peer Y."/>
            <person name="Liu Z.J."/>
        </authorList>
    </citation>
    <scope>NUCLEOTIDE SEQUENCE [LARGE SCALE GENOMIC DNA]</scope>
    <source>
        <tissue evidence="2">The whole plant</tissue>
    </source>
</reference>
<feature type="region of interest" description="Disordered" evidence="1">
    <location>
        <begin position="121"/>
        <end position="143"/>
    </location>
</feature>
<sequence length="205" mass="22934">MKLPGNPLDGLWAIRITSCFLLIPLSTACYAREQFLLFLCAGFGSLCARAEDQVGIANIVHIYIFPAKPYELMGDRLPGIVLGDYASMDCPFDPDESHAVEPMKKGLTRFNEKLHKISQNIKKQEKDRRRIKDDSVIGSSSPSRRVIRGIDDPLLNGTVSNSSVFRGRRHCRKSVYNSADSGGEHNSDHSFGGYEIRGCRWITKD</sequence>
<evidence type="ECO:0000313" key="2">
    <source>
        <dbReference type="EMBL" id="PKU62281.1"/>
    </source>
</evidence>
<reference evidence="2 3" key="1">
    <citation type="journal article" date="2016" name="Sci. Rep.">
        <title>The Dendrobium catenatum Lindl. genome sequence provides insights into polysaccharide synthase, floral development and adaptive evolution.</title>
        <authorList>
            <person name="Zhang G.Q."/>
            <person name="Xu Q."/>
            <person name="Bian C."/>
            <person name="Tsai W.C."/>
            <person name="Yeh C.M."/>
            <person name="Liu K.W."/>
            <person name="Yoshida K."/>
            <person name="Zhang L.S."/>
            <person name="Chang S.B."/>
            <person name="Chen F."/>
            <person name="Shi Y."/>
            <person name="Su Y.Y."/>
            <person name="Zhang Y.Q."/>
            <person name="Chen L.J."/>
            <person name="Yin Y."/>
            <person name="Lin M."/>
            <person name="Huang H."/>
            <person name="Deng H."/>
            <person name="Wang Z.W."/>
            <person name="Zhu S.L."/>
            <person name="Zhao X."/>
            <person name="Deng C."/>
            <person name="Niu S.C."/>
            <person name="Huang J."/>
            <person name="Wang M."/>
            <person name="Liu G.H."/>
            <person name="Yang H.J."/>
            <person name="Xiao X.J."/>
            <person name="Hsiao Y.Y."/>
            <person name="Wu W.L."/>
            <person name="Chen Y.Y."/>
            <person name="Mitsuda N."/>
            <person name="Ohme-Takagi M."/>
            <person name="Luo Y.B."/>
            <person name="Van de Peer Y."/>
            <person name="Liu Z.J."/>
        </authorList>
    </citation>
    <scope>NUCLEOTIDE SEQUENCE [LARGE SCALE GENOMIC DNA]</scope>
    <source>
        <tissue evidence="2">The whole plant</tissue>
    </source>
</reference>
<dbReference type="Proteomes" id="UP000233837">
    <property type="component" value="Unassembled WGS sequence"/>
</dbReference>
<protein>
    <submittedName>
        <fullName evidence="2">Uncharacterized protein</fullName>
    </submittedName>
</protein>
<keyword evidence="3" id="KW-1185">Reference proteome</keyword>